<accession>A0ABQ5YN43</accession>
<dbReference type="InterPro" id="IPR029062">
    <property type="entry name" value="Class_I_gatase-like"/>
</dbReference>
<organism evidence="1 2">
    <name type="scientific">Chitinimonas prasina</name>
    <dbReference type="NCBI Taxonomy" id="1434937"/>
    <lineage>
        <taxon>Bacteria</taxon>
        <taxon>Pseudomonadati</taxon>
        <taxon>Pseudomonadota</taxon>
        <taxon>Betaproteobacteria</taxon>
        <taxon>Neisseriales</taxon>
        <taxon>Chitinibacteraceae</taxon>
        <taxon>Chitinimonas</taxon>
    </lineage>
</organism>
<dbReference type="EMBL" id="BSOG01000005">
    <property type="protein sequence ID" value="GLR14731.1"/>
    <property type="molecule type" value="Genomic_DNA"/>
</dbReference>
<evidence type="ECO:0000313" key="1">
    <source>
        <dbReference type="EMBL" id="GLR14731.1"/>
    </source>
</evidence>
<evidence type="ECO:0008006" key="3">
    <source>
        <dbReference type="Google" id="ProtNLM"/>
    </source>
</evidence>
<proteinExistence type="predicted"/>
<dbReference type="Gene3D" id="3.40.50.880">
    <property type="match status" value="1"/>
</dbReference>
<dbReference type="Proteomes" id="UP001156706">
    <property type="component" value="Unassembled WGS sequence"/>
</dbReference>
<protein>
    <recommendedName>
        <fullName evidence="3">Biotin-protein ligase N-terminal domain-containing protein</fullName>
    </recommendedName>
</protein>
<dbReference type="SUPFAM" id="SSF52317">
    <property type="entry name" value="Class I glutamine amidotransferase-like"/>
    <property type="match status" value="1"/>
</dbReference>
<evidence type="ECO:0000313" key="2">
    <source>
        <dbReference type="Proteomes" id="UP001156706"/>
    </source>
</evidence>
<name>A0ABQ5YN43_9NEIS</name>
<sequence>MMLPLSDWREKSQGSGAKMGHYWFYGMVWFGLSACLPLQASGQSVPPRHEGVSTATPVVLIYAGPPVCRDCEMPILQILQQPQTPALKALAPKARVLRSWADIPKALKTLPPRSVLLIPGTDDDLRAWASGPQQMSRPTIVAIQRWLRAGGRYVGICGGAIVAQAEYEDGLSSFKALNIAPITADNFADEDAVERIEKVRWLPTGQIIGAYFQAGSVLQLLPSQERVEVLGHYLPSTGKVAHHGGIAAAQFSYGQGKVFITGVHLEAKHDFWDKPPADFVPHTELLEAVLVDLISQGGAIERGGLNDPD</sequence>
<keyword evidence="2" id="KW-1185">Reference proteome</keyword>
<comment type="caution">
    <text evidence="1">The sequence shown here is derived from an EMBL/GenBank/DDBJ whole genome shotgun (WGS) entry which is preliminary data.</text>
</comment>
<dbReference type="RefSeq" id="WP_284197800.1">
    <property type="nucleotide sequence ID" value="NZ_BSOG01000005.1"/>
</dbReference>
<gene>
    <name evidence="1" type="ORF">GCM10007907_35210</name>
</gene>
<reference evidence="2" key="1">
    <citation type="journal article" date="2019" name="Int. J. Syst. Evol. Microbiol.">
        <title>The Global Catalogue of Microorganisms (GCM) 10K type strain sequencing project: providing services to taxonomists for standard genome sequencing and annotation.</title>
        <authorList>
            <consortium name="The Broad Institute Genomics Platform"/>
            <consortium name="The Broad Institute Genome Sequencing Center for Infectious Disease"/>
            <person name="Wu L."/>
            <person name="Ma J."/>
        </authorList>
    </citation>
    <scope>NUCLEOTIDE SEQUENCE [LARGE SCALE GENOMIC DNA]</scope>
    <source>
        <strain evidence="2">NBRC 110044</strain>
    </source>
</reference>